<dbReference type="CDD" id="cd01347">
    <property type="entry name" value="ligand_gated_channel"/>
    <property type="match status" value="1"/>
</dbReference>
<dbReference type="PANTHER" id="PTHR47234:SF3">
    <property type="entry name" value="SECRETIN_TONB SHORT N-TERMINAL DOMAIN-CONTAINING PROTEIN"/>
    <property type="match status" value="1"/>
</dbReference>
<evidence type="ECO:0000259" key="11">
    <source>
        <dbReference type="Pfam" id="PF00593"/>
    </source>
</evidence>
<dbReference type="GO" id="GO:0009279">
    <property type="term" value="C:cell outer membrane"/>
    <property type="evidence" value="ECO:0007669"/>
    <property type="project" value="UniProtKB-SubCell"/>
</dbReference>
<dbReference type="Gene3D" id="2.170.130.10">
    <property type="entry name" value="TonB-dependent receptor, plug domain"/>
    <property type="match status" value="1"/>
</dbReference>
<dbReference type="InterPro" id="IPR036942">
    <property type="entry name" value="Beta-barrel_TonB_sf"/>
</dbReference>
<dbReference type="InterPro" id="IPR037066">
    <property type="entry name" value="Plug_dom_sf"/>
</dbReference>
<comment type="caution">
    <text evidence="13">The sequence shown here is derived from an EMBL/GenBank/DDBJ whole genome shotgun (WGS) entry which is preliminary data.</text>
</comment>
<dbReference type="Proteomes" id="UP000317617">
    <property type="component" value="Unassembled WGS sequence"/>
</dbReference>
<keyword evidence="5 9" id="KW-0798">TonB box</keyword>
<keyword evidence="4 8" id="KW-0812">Transmembrane</keyword>
<protein>
    <recommendedName>
        <fullName evidence="15">Ligand-gated channel</fullName>
    </recommendedName>
</protein>
<name>A0A4Y3TNE3_9PROT</name>
<dbReference type="AlphaFoldDB" id="A0A4Y3TNE3"/>
<dbReference type="InterPro" id="IPR000531">
    <property type="entry name" value="Beta-barrel_TonB"/>
</dbReference>
<dbReference type="PROSITE" id="PS52016">
    <property type="entry name" value="TONB_DEPENDENT_REC_3"/>
    <property type="match status" value="1"/>
</dbReference>
<evidence type="ECO:0000256" key="10">
    <source>
        <dbReference type="SAM" id="MobiDB-lite"/>
    </source>
</evidence>
<dbReference type="PANTHER" id="PTHR47234">
    <property type="match status" value="1"/>
</dbReference>
<keyword evidence="6 8" id="KW-0472">Membrane</keyword>
<organism evidence="13 14">
    <name type="scientific">Acetobacter orleanensis</name>
    <dbReference type="NCBI Taxonomy" id="104099"/>
    <lineage>
        <taxon>Bacteria</taxon>
        <taxon>Pseudomonadati</taxon>
        <taxon>Pseudomonadota</taxon>
        <taxon>Alphaproteobacteria</taxon>
        <taxon>Acetobacterales</taxon>
        <taxon>Acetobacteraceae</taxon>
        <taxon>Acetobacter</taxon>
    </lineage>
</organism>
<evidence type="ECO:0000256" key="2">
    <source>
        <dbReference type="ARBA" id="ARBA00022448"/>
    </source>
</evidence>
<dbReference type="Pfam" id="PF07715">
    <property type="entry name" value="Plug"/>
    <property type="match status" value="1"/>
</dbReference>
<evidence type="ECO:0000256" key="8">
    <source>
        <dbReference type="PROSITE-ProRule" id="PRU01360"/>
    </source>
</evidence>
<comment type="similarity">
    <text evidence="8 9">Belongs to the TonB-dependent receptor family.</text>
</comment>
<gene>
    <name evidence="13" type="ORF">AOR01nite_17300</name>
</gene>
<evidence type="ECO:0000313" key="14">
    <source>
        <dbReference type="Proteomes" id="UP000317617"/>
    </source>
</evidence>
<keyword evidence="3 8" id="KW-1134">Transmembrane beta strand</keyword>
<dbReference type="Pfam" id="PF00593">
    <property type="entry name" value="TonB_dep_Rec_b-barrel"/>
    <property type="match status" value="1"/>
</dbReference>
<evidence type="ECO:0000256" key="3">
    <source>
        <dbReference type="ARBA" id="ARBA00022452"/>
    </source>
</evidence>
<keyword evidence="7 8" id="KW-0998">Cell outer membrane</keyword>
<feature type="compositionally biased region" description="Low complexity" evidence="10">
    <location>
        <begin position="82"/>
        <end position="111"/>
    </location>
</feature>
<dbReference type="InterPro" id="IPR039426">
    <property type="entry name" value="TonB-dep_rcpt-like"/>
</dbReference>
<evidence type="ECO:0000256" key="9">
    <source>
        <dbReference type="RuleBase" id="RU003357"/>
    </source>
</evidence>
<dbReference type="Gene3D" id="2.40.170.20">
    <property type="entry name" value="TonB-dependent receptor, beta-barrel domain"/>
    <property type="match status" value="1"/>
</dbReference>
<evidence type="ECO:0000259" key="12">
    <source>
        <dbReference type="Pfam" id="PF07715"/>
    </source>
</evidence>
<dbReference type="STRING" id="104099.AD949_09380"/>
<evidence type="ECO:0000256" key="5">
    <source>
        <dbReference type="ARBA" id="ARBA00023077"/>
    </source>
</evidence>
<proteinExistence type="inferred from homology"/>
<accession>A0A4Y3TNE3</accession>
<evidence type="ECO:0008006" key="15">
    <source>
        <dbReference type="Google" id="ProtNLM"/>
    </source>
</evidence>
<feature type="region of interest" description="Disordered" evidence="10">
    <location>
        <begin position="82"/>
        <end position="113"/>
    </location>
</feature>
<evidence type="ECO:0000256" key="4">
    <source>
        <dbReference type="ARBA" id="ARBA00022692"/>
    </source>
</evidence>
<sequence length="898" mass="95718">MSACQVWVEERSAVRKNFPSDSLVLQVHSAQGRSLVGSRGFSFALLAATLLSGVAGGQALAAEAQHSGKAVKHTARAVVPHKAAGQAAAPPASGTVSVGAAHGSASSSPATRSANLRTVRGAVVAPGPVAAEGEESVVVTGTREAGGRKARESLSPIDVVSAKQLSQTGQPNLREALAQLLPSLTMPTGGFDSGALTDSISLRGLNPNETLVLVDGKRRHTTANIYADPGPQQGSTAVDIDMIPMAAIDHVEVLRDGASAQYGSDAVAGVVNIILKKQDHGFHAESISGITAAKDGFQQGVYLDGGAKLGDRGFVHVSGDFYHTDHTFRSAPDARTGQKNNYVLGQPEQTRESVAINAGYDLTNSIQLYATGTYAHRHAESFQNFRLGSSLAKYPGYAAIYPWGYSPVETNEENDFGITVGVKGKLIGWNWDLSTVYGRDFDSIGLNNSANLSLEKDTGRTPTHFDVQGFNNSQWSNNFDLSRKFKLSGWPHAINVAGGASYRYESYSIGTGSADSLYGGGSDAMAGTNAGNAGNFSRDVVAGYVDVSTNLTRHWQLDLAGRYEHYTDVGDTETGKVSTRYEVSPRLAFRATISSGFHAPTLAQEHYSALAISPTAARGLIAVNSPGALANGASPLKSERSTNASGGIVMEPFHKLHVTVDVYQINLRDQIMPGGQVYGDQARSALQMNGFSLPDGSGAWAPASLSTHWFANVASTRTQGLDLTATYPTQLGDIGRIDWDVAINLNRTRLSHQGTDAQGNPLMNAQSVAYLTTAYPRSKMIFGGRFTSGKWTVGVHEIRYGQTTSQLTYYGGAGNTNSLSSTQFREFHNTPKFITNLEVTYRVHPRLALTLGGNNMFDARPSRVPDNNRYLGAPQYYMSTSQLGMNGGFYYLRGDVNF</sequence>
<dbReference type="InterPro" id="IPR012910">
    <property type="entry name" value="Plug_dom"/>
</dbReference>
<evidence type="ECO:0000256" key="7">
    <source>
        <dbReference type="ARBA" id="ARBA00023237"/>
    </source>
</evidence>
<evidence type="ECO:0000313" key="13">
    <source>
        <dbReference type="EMBL" id="GEB83253.1"/>
    </source>
</evidence>
<evidence type="ECO:0000256" key="6">
    <source>
        <dbReference type="ARBA" id="ARBA00023136"/>
    </source>
</evidence>
<feature type="domain" description="TonB-dependent receptor plug" evidence="12">
    <location>
        <begin position="150"/>
        <end position="270"/>
    </location>
</feature>
<dbReference type="EMBL" id="BJMU01000008">
    <property type="protein sequence ID" value="GEB83253.1"/>
    <property type="molecule type" value="Genomic_DNA"/>
</dbReference>
<comment type="subcellular location">
    <subcellularLocation>
        <location evidence="1 8">Cell outer membrane</location>
        <topology evidence="1 8">Multi-pass membrane protein</topology>
    </subcellularLocation>
</comment>
<evidence type="ECO:0000256" key="1">
    <source>
        <dbReference type="ARBA" id="ARBA00004571"/>
    </source>
</evidence>
<reference evidence="13 14" key="1">
    <citation type="submission" date="2019-06" db="EMBL/GenBank/DDBJ databases">
        <title>Whole genome shotgun sequence of Acetobacter orleanensis NBRC 13752.</title>
        <authorList>
            <person name="Hosoyama A."/>
            <person name="Uohara A."/>
            <person name="Ohji S."/>
            <person name="Ichikawa N."/>
        </authorList>
    </citation>
    <scope>NUCLEOTIDE SEQUENCE [LARGE SCALE GENOMIC DNA]</scope>
    <source>
        <strain evidence="13 14">NBRC 13752</strain>
    </source>
</reference>
<keyword evidence="14" id="KW-1185">Reference proteome</keyword>
<feature type="domain" description="TonB-dependent receptor-like beta-barrel" evidence="11">
    <location>
        <begin position="363"/>
        <end position="855"/>
    </location>
</feature>
<keyword evidence="2 8" id="KW-0813">Transport</keyword>
<dbReference type="SUPFAM" id="SSF56935">
    <property type="entry name" value="Porins"/>
    <property type="match status" value="1"/>
</dbReference>